<dbReference type="InterPro" id="IPR011990">
    <property type="entry name" value="TPR-like_helical_dom_sf"/>
</dbReference>
<name>A0ABP4J8I6_9ACTN</name>
<comment type="caution">
    <text evidence="2">The sequence shown here is derived from an EMBL/GenBank/DDBJ whole genome shotgun (WGS) entry which is preliminary data.</text>
</comment>
<proteinExistence type="predicted"/>
<reference evidence="3" key="1">
    <citation type="journal article" date="2019" name="Int. J. Syst. Evol. Microbiol.">
        <title>The Global Catalogue of Microorganisms (GCM) 10K type strain sequencing project: providing services to taxonomists for standard genome sequencing and annotation.</title>
        <authorList>
            <consortium name="The Broad Institute Genomics Platform"/>
            <consortium name="The Broad Institute Genome Sequencing Center for Infectious Disease"/>
            <person name="Wu L."/>
            <person name="Ma J."/>
        </authorList>
    </citation>
    <scope>NUCLEOTIDE SEQUENCE [LARGE SCALE GENOMIC DNA]</scope>
    <source>
        <strain evidence="3">JCM 12393</strain>
    </source>
</reference>
<dbReference type="Proteomes" id="UP001499863">
    <property type="component" value="Unassembled WGS sequence"/>
</dbReference>
<dbReference type="Pfam" id="PF13374">
    <property type="entry name" value="TPR_10"/>
    <property type="match status" value="1"/>
</dbReference>
<evidence type="ECO:0000313" key="3">
    <source>
        <dbReference type="Proteomes" id="UP001499863"/>
    </source>
</evidence>
<dbReference type="InterPro" id="IPR019734">
    <property type="entry name" value="TPR_rpt"/>
</dbReference>
<dbReference type="SUPFAM" id="SSF52540">
    <property type="entry name" value="P-loop containing nucleoside triphosphate hydrolases"/>
    <property type="match status" value="1"/>
</dbReference>
<dbReference type="Gene3D" id="1.25.40.10">
    <property type="entry name" value="Tetratricopeptide repeat domain"/>
    <property type="match status" value="2"/>
</dbReference>
<dbReference type="InterPro" id="IPR053137">
    <property type="entry name" value="NLR-like"/>
</dbReference>
<dbReference type="Pfam" id="PF13424">
    <property type="entry name" value="TPR_12"/>
    <property type="match status" value="3"/>
</dbReference>
<dbReference type="PANTHER" id="PTHR46082:SF6">
    <property type="entry name" value="AAA+ ATPASE DOMAIN-CONTAINING PROTEIN-RELATED"/>
    <property type="match status" value="1"/>
</dbReference>
<dbReference type="Gene3D" id="3.40.50.300">
    <property type="entry name" value="P-loop containing nucleotide triphosphate hydrolases"/>
    <property type="match status" value="1"/>
</dbReference>
<gene>
    <name evidence="2" type="primary">fxsT_3</name>
    <name evidence="2" type="ORF">GCM10009639_64320</name>
</gene>
<dbReference type="InterPro" id="IPR027417">
    <property type="entry name" value="P-loop_NTPase"/>
</dbReference>
<keyword evidence="3" id="KW-1185">Reference proteome</keyword>
<dbReference type="RefSeq" id="WP_344344131.1">
    <property type="nucleotide sequence ID" value="NZ_BAAAKJ010000427.1"/>
</dbReference>
<dbReference type="EMBL" id="BAAAKJ010000427">
    <property type="protein sequence ID" value="GAA1412165.1"/>
    <property type="molecule type" value="Genomic_DNA"/>
</dbReference>
<dbReference type="InterPro" id="IPR002182">
    <property type="entry name" value="NB-ARC"/>
</dbReference>
<evidence type="ECO:0000259" key="1">
    <source>
        <dbReference type="Pfam" id="PF00931"/>
    </source>
</evidence>
<organism evidence="2 3">
    <name type="scientific">Kitasatospora putterlickiae</name>
    <dbReference type="NCBI Taxonomy" id="221725"/>
    <lineage>
        <taxon>Bacteria</taxon>
        <taxon>Bacillati</taxon>
        <taxon>Actinomycetota</taxon>
        <taxon>Actinomycetes</taxon>
        <taxon>Kitasatosporales</taxon>
        <taxon>Streptomycetaceae</taxon>
        <taxon>Kitasatospora</taxon>
    </lineage>
</organism>
<dbReference type="PRINTS" id="PR00381">
    <property type="entry name" value="KINESINLIGHT"/>
</dbReference>
<dbReference type="SMART" id="SM00028">
    <property type="entry name" value="TPR"/>
    <property type="match status" value="6"/>
</dbReference>
<dbReference type="SUPFAM" id="SSF48452">
    <property type="entry name" value="TPR-like"/>
    <property type="match status" value="3"/>
</dbReference>
<dbReference type="PANTHER" id="PTHR46082">
    <property type="entry name" value="ATP/GTP-BINDING PROTEIN-RELATED"/>
    <property type="match status" value="1"/>
</dbReference>
<sequence length="737" mass="80042">MNGGSYEAAGPGSVAAHSIGTAHTGDVIGLPAEVLNAARDVQAPPDFTNLDQPPRCVGREDALAWLRTTLTEAGGTAITQASTVHGLGGVGKSTLALAYAHRFRREYTAIWWITADSAAAIEQSLAELARRLRPTWPGTVSQEQRAEWAMAWLQWHPGWLLLFDNVEDPGDLKRYLGALSGGHHLITSRRATGWPWSVRTYPLGTLDPHEATELICGYAFPDGAPTARERQEAHELAAEMGYLPLALEQAGAYLRQNPSMTITAYRRNLPTKLDKAADGLDAERTITRIWTQTLQALATRDPLAVDLLHTLAWLAPDNVPITLLGAADDDDFHEALGLLKAYSMATVTRDTVSVHRLVQTVLRDTAPAEPDGSPAGRHAAEDALMRALNPGRHPHPYVTPQWDTHLPHLIALAATATGDPQDDHAAGLYPAAARRLNEQGHAARAIPLLHAVLRLNEQVLGDVHPHTLASRNNLASAYESAGDFQRAILLLETTLTQREQVLGDVHADTLISRNNLAYAYESAGDLQRAIPLYETTLTQCEQVFGETAPHTLASRNNLAYAYESAGDFQRAIPLLETTLTQCEQVFGETAPHTLASRNNLAGAYESAGDLQRAIPLLETTLTQAEQVLGDVHPHTLAIRNNLAGAYESAGDLRRAVPLLETTLTQREQVLGDTHPHTLASRNNLAKAYASAGDLQRAIPLLETTLTQAEQVLGDTHPHTLTTRENLAVAIRKRSERV</sequence>
<feature type="domain" description="NB-ARC" evidence="1">
    <location>
        <begin position="81"/>
        <end position="189"/>
    </location>
</feature>
<protein>
    <submittedName>
        <fullName evidence="2">FxSxx-COOH system tetratricopeptide repeat protein</fullName>
    </submittedName>
</protein>
<dbReference type="Pfam" id="PF00931">
    <property type="entry name" value="NB-ARC"/>
    <property type="match status" value="1"/>
</dbReference>
<evidence type="ECO:0000313" key="2">
    <source>
        <dbReference type="EMBL" id="GAA1412165.1"/>
    </source>
</evidence>
<accession>A0ABP4J8I6</accession>